<keyword evidence="1" id="KW-1133">Transmembrane helix</keyword>
<evidence type="ECO:0000313" key="3">
    <source>
        <dbReference type="EMBL" id="QJR82649.1"/>
    </source>
</evidence>
<reference evidence="4" key="1">
    <citation type="submission" date="2014-12" db="EMBL/GenBank/DDBJ databases">
        <title>Complete genome sequence of a multi-drug resistant Klebsiella pneumoniae.</title>
        <authorList>
            <person name="Hua X."/>
            <person name="Chen Q."/>
            <person name="Li X."/>
            <person name="Feng Y."/>
            <person name="Ruan Z."/>
            <person name="Yu Y."/>
        </authorList>
    </citation>
    <scope>NUCLEOTIDE SEQUENCE [LARGE SCALE GENOMIC DNA]</scope>
    <source>
        <strain evidence="4">5.12</strain>
    </source>
</reference>
<evidence type="ECO:0000313" key="4">
    <source>
        <dbReference type="Proteomes" id="UP000219285"/>
    </source>
</evidence>
<dbReference type="KEGG" id="apel:CA267_018780"/>
<dbReference type="AlphaFoldDB" id="A0A6M4MHP7"/>
<proteinExistence type="predicted"/>
<evidence type="ECO:0000256" key="1">
    <source>
        <dbReference type="SAM" id="Phobius"/>
    </source>
</evidence>
<gene>
    <name evidence="3" type="ORF">CA267_018780</name>
</gene>
<feature type="signal peptide" evidence="2">
    <location>
        <begin position="1"/>
        <end position="30"/>
    </location>
</feature>
<evidence type="ECO:0000256" key="2">
    <source>
        <dbReference type="SAM" id="SignalP"/>
    </source>
</evidence>
<organism evidence="3 4">
    <name type="scientific">Alteromonas pelagimontana</name>
    <dbReference type="NCBI Taxonomy" id="1858656"/>
    <lineage>
        <taxon>Bacteria</taxon>
        <taxon>Pseudomonadati</taxon>
        <taxon>Pseudomonadota</taxon>
        <taxon>Gammaproteobacteria</taxon>
        <taxon>Alteromonadales</taxon>
        <taxon>Alteromonadaceae</taxon>
        <taxon>Alteromonas/Salinimonas group</taxon>
        <taxon>Alteromonas</taxon>
    </lineage>
</organism>
<keyword evidence="1" id="KW-0812">Transmembrane</keyword>
<protein>
    <submittedName>
        <fullName evidence="3">Uncharacterized protein</fullName>
    </submittedName>
</protein>
<feature type="transmembrane region" description="Helical" evidence="1">
    <location>
        <begin position="116"/>
        <end position="135"/>
    </location>
</feature>
<keyword evidence="1" id="KW-0472">Membrane</keyword>
<dbReference type="RefSeq" id="WP_075609370.1">
    <property type="nucleotide sequence ID" value="NZ_CP052766.1"/>
</dbReference>
<accession>A0A6M4MHP7</accession>
<keyword evidence="4" id="KW-1185">Reference proteome</keyword>
<feature type="chain" id="PRO_5026690828" evidence="2">
    <location>
        <begin position="31"/>
        <end position="142"/>
    </location>
</feature>
<reference evidence="3 4" key="2">
    <citation type="submission" date="2020-04" db="EMBL/GenBank/DDBJ databases">
        <title>Complete genome sequence of Alteromonas pelagimontana 5.12T.</title>
        <authorList>
            <person name="Sinha R.K."/>
            <person name="Krishnan K.P."/>
            <person name="Kurian J.P."/>
        </authorList>
    </citation>
    <scope>NUCLEOTIDE SEQUENCE [LARGE SCALE GENOMIC DNA]</scope>
    <source>
        <strain evidence="3 4">5.12</strain>
    </source>
</reference>
<dbReference type="Proteomes" id="UP000219285">
    <property type="component" value="Chromosome"/>
</dbReference>
<name>A0A6M4MHP7_9ALTE</name>
<dbReference type="EMBL" id="CP052766">
    <property type="protein sequence ID" value="QJR82649.1"/>
    <property type="molecule type" value="Genomic_DNA"/>
</dbReference>
<keyword evidence="2" id="KW-0732">Signal</keyword>
<sequence length="142" mass="15701">MISGKLPAHSRCLCFFVVVWIMFLTSNASAANKNVEKQTTRDGTVTIPWHADYAKYNTLSVKGVNEEEIASYPVIADQGWVLSGLSSGNYSVFLTSTAKTIKVSDIRVQHFSLKSAGALFGLGFLMFCYLLYTLFHAQKVYG</sequence>